<keyword evidence="3" id="KW-1185">Reference proteome</keyword>
<gene>
    <name evidence="2" type="ORF">MBRA1_002808</name>
</gene>
<accession>A0AAF0IPH0</accession>
<evidence type="ECO:0000256" key="1">
    <source>
        <dbReference type="SAM" id="MobiDB-lite"/>
    </source>
</evidence>
<feature type="region of interest" description="Disordered" evidence="1">
    <location>
        <begin position="56"/>
        <end position="80"/>
    </location>
</feature>
<protein>
    <submittedName>
        <fullName evidence="2">Uncharacterized protein</fullName>
    </submittedName>
</protein>
<dbReference type="AlphaFoldDB" id="A0AAF0IPH0"/>
<feature type="region of interest" description="Disordered" evidence="1">
    <location>
        <begin position="215"/>
        <end position="254"/>
    </location>
</feature>
<dbReference type="EMBL" id="CP119953">
    <property type="protein sequence ID" value="WFC96152.1"/>
    <property type="molecule type" value="Genomic_DNA"/>
</dbReference>
<organism evidence="2 3">
    <name type="scientific">Malassezia brasiliensis</name>
    <dbReference type="NCBI Taxonomy" id="1821822"/>
    <lineage>
        <taxon>Eukaryota</taxon>
        <taxon>Fungi</taxon>
        <taxon>Dikarya</taxon>
        <taxon>Basidiomycota</taxon>
        <taxon>Ustilaginomycotina</taxon>
        <taxon>Malasseziomycetes</taxon>
        <taxon>Malasseziales</taxon>
        <taxon>Malasseziaceae</taxon>
        <taxon>Malassezia</taxon>
    </lineage>
</organism>
<name>A0AAF0IPH0_9BASI</name>
<proteinExistence type="predicted"/>
<feature type="compositionally biased region" description="Low complexity" evidence="1">
    <location>
        <begin position="223"/>
        <end position="236"/>
    </location>
</feature>
<evidence type="ECO:0000313" key="3">
    <source>
        <dbReference type="Proteomes" id="UP001216638"/>
    </source>
</evidence>
<dbReference type="Proteomes" id="UP001216638">
    <property type="component" value="Chromosome 3"/>
</dbReference>
<reference evidence="2" key="1">
    <citation type="submission" date="2023-03" db="EMBL/GenBank/DDBJ databases">
        <title>Mating type loci evolution in Malassezia.</title>
        <authorList>
            <person name="Coelho M.A."/>
        </authorList>
    </citation>
    <scope>NUCLEOTIDE SEQUENCE</scope>
    <source>
        <strain evidence="2">CBS 14135</strain>
    </source>
</reference>
<evidence type="ECO:0000313" key="2">
    <source>
        <dbReference type="EMBL" id="WFC96152.1"/>
    </source>
</evidence>
<sequence>MNGYFGYRFCYDHELRQVPATRLMEASLMKKLAMLGPEDPENNVYIMGKWSEQLGPTPELDATAEKSANPSTLRPVGSPNIKSEEQTLYSDQNLFLEQNVINIHTPALCNITAFARSFETPVHPIQCRLVTPDEPEERIAYLKEFGMMKDHVHGEKADEDASVDEPLDFDVVPNGATEQVYTLDMFGDEFDDEDVNGLYEILDRVKKESPYYQREAEAAYDPSTTSQSTTQEQAAELVGDEVQINTPMPVRDEL</sequence>